<name>A0ABU9TQQ7_9GAMM</name>
<protein>
    <submittedName>
        <fullName evidence="2">BRCT domain-containing protein</fullName>
    </submittedName>
</protein>
<gene>
    <name evidence="2" type="ORF">WNY58_06585</name>
</gene>
<dbReference type="Pfam" id="PF00533">
    <property type="entry name" value="BRCT"/>
    <property type="match status" value="1"/>
</dbReference>
<organism evidence="2 3">
    <name type="scientific">Neptuniibacter pectenicola</name>
    <dbReference type="NCBI Taxonomy" id="1806669"/>
    <lineage>
        <taxon>Bacteria</taxon>
        <taxon>Pseudomonadati</taxon>
        <taxon>Pseudomonadota</taxon>
        <taxon>Gammaproteobacteria</taxon>
        <taxon>Oceanospirillales</taxon>
        <taxon>Oceanospirillaceae</taxon>
        <taxon>Neptuniibacter</taxon>
    </lineage>
</organism>
<dbReference type="CDD" id="cd17748">
    <property type="entry name" value="BRCT_DNA_ligase_like"/>
    <property type="match status" value="1"/>
</dbReference>
<evidence type="ECO:0000313" key="3">
    <source>
        <dbReference type="Proteomes" id="UP001449225"/>
    </source>
</evidence>
<evidence type="ECO:0000259" key="1">
    <source>
        <dbReference type="PROSITE" id="PS50172"/>
    </source>
</evidence>
<sequence length="201" mass="22304">MDIFTKFNRKSIQDRQIDTLIGLSKGITANGVVDLPEAEFLQTWLIQNNHSDNPIILNLLSKVSDMLEDGILDNEESSELFSILHSISGNKSELGELSKTSTLPLCSPPPRIKFHGKTFLFTGTCAYGTRKDCQSVIQTLGGVNAKTVTKTLDYLVIGTYVTDSWIHESFGRKIEKAIEYRDSGVPLSIITEAHWLNESGI</sequence>
<dbReference type="Gene3D" id="3.40.50.10190">
    <property type="entry name" value="BRCT domain"/>
    <property type="match status" value="1"/>
</dbReference>
<dbReference type="Proteomes" id="UP001449225">
    <property type="component" value="Unassembled WGS sequence"/>
</dbReference>
<dbReference type="SUPFAM" id="SSF52113">
    <property type="entry name" value="BRCT domain"/>
    <property type="match status" value="1"/>
</dbReference>
<keyword evidence="3" id="KW-1185">Reference proteome</keyword>
<dbReference type="InterPro" id="IPR001357">
    <property type="entry name" value="BRCT_dom"/>
</dbReference>
<comment type="caution">
    <text evidence="2">The sequence shown here is derived from an EMBL/GenBank/DDBJ whole genome shotgun (WGS) entry which is preliminary data.</text>
</comment>
<accession>A0ABU9TQQ7</accession>
<dbReference type="InterPro" id="IPR036420">
    <property type="entry name" value="BRCT_dom_sf"/>
</dbReference>
<proteinExistence type="predicted"/>
<dbReference type="RefSeq" id="WP_339892491.1">
    <property type="nucleotide sequence ID" value="NZ_CAXBCE010000052.1"/>
</dbReference>
<evidence type="ECO:0000313" key="2">
    <source>
        <dbReference type="EMBL" id="MEM5536055.1"/>
    </source>
</evidence>
<dbReference type="PROSITE" id="PS50172">
    <property type="entry name" value="BRCT"/>
    <property type="match status" value="1"/>
</dbReference>
<feature type="domain" description="BRCT" evidence="1">
    <location>
        <begin position="114"/>
        <end position="201"/>
    </location>
</feature>
<reference evidence="2 3" key="1">
    <citation type="submission" date="2024-03" db="EMBL/GenBank/DDBJ databases">
        <title>Community enrichment and isolation of bacterial strains for fucoidan degradation.</title>
        <authorList>
            <person name="Sichert A."/>
        </authorList>
    </citation>
    <scope>NUCLEOTIDE SEQUENCE [LARGE SCALE GENOMIC DNA]</scope>
    <source>
        <strain evidence="2 3">AS76</strain>
    </source>
</reference>
<dbReference type="EMBL" id="JBBMRA010000004">
    <property type="protein sequence ID" value="MEM5536055.1"/>
    <property type="molecule type" value="Genomic_DNA"/>
</dbReference>